<accession>A0AAE3NRH4</accession>
<dbReference type="AlphaFoldDB" id="A0AAE3NRH4"/>
<comment type="caution">
    <text evidence="2">The sequence shown here is derived from an EMBL/GenBank/DDBJ whole genome shotgun (WGS) entry which is preliminary data.</text>
</comment>
<keyword evidence="3" id="KW-1185">Reference proteome</keyword>
<evidence type="ECO:0000313" key="2">
    <source>
        <dbReference type="EMBL" id="MDF0600314.1"/>
    </source>
</evidence>
<dbReference type="InterPro" id="IPR036388">
    <property type="entry name" value="WH-like_DNA-bd_sf"/>
</dbReference>
<proteinExistence type="predicted"/>
<evidence type="ECO:0000313" key="3">
    <source>
        <dbReference type="Proteomes" id="UP001220964"/>
    </source>
</evidence>
<name>A0AAE3NRH4_9RHOB</name>
<feature type="region of interest" description="Disordered" evidence="1">
    <location>
        <begin position="1"/>
        <end position="48"/>
    </location>
</feature>
<dbReference type="Proteomes" id="UP001220964">
    <property type="component" value="Unassembled WGS sequence"/>
</dbReference>
<dbReference type="EMBL" id="JARGYC010000011">
    <property type="protein sequence ID" value="MDF0600314.1"/>
    <property type="molecule type" value="Genomic_DNA"/>
</dbReference>
<reference evidence="2" key="1">
    <citation type="submission" date="2023-03" db="EMBL/GenBank/DDBJ databases">
        <title>Multiphase analysis and comparison of six strains from genera Psychromarinibacter, Lutimaribacter, and Maritimibacter, including a novel species: Psychromarinibacter sediminicola sp. nov.</title>
        <authorList>
            <person name="Wang Y.-H."/>
            <person name="Ye M.-Q."/>
            <person name="Du Z.-J."/>
        </authorList>
    </citation>
    <scope>NUCLEOTIDE SEQUENCE</scope>
    <source>
        <strain evidence="2">C21-152</strain>
    </source>
</reference>
<dbReference type="RefSeq" id="WP_275566457.1">
    <property type="nucleotide sequence ID" value="NZ_JARGYC010000011.1"/>
</dbReference>
<sequence>MPVGTGRSRSGIPRRRTPSILGAATMARQSSAPARQCSSSAHLPGTRQESISRAFHALADAGAIALKTPYLVEIRDIDLLAEESGEDYPTDIEVFETLAGGAGERDD</sequence>
<dbReference type="Gene3D" id="1.10.10.10">
    <property type="entry name" value="Winged helix-like DNA-binding domain superfamily/Winged helix DNA-binding domain"/>
    <property type="match status" value="1"/>
</dbReference>
<organism evidence="2 3">
    <name type="scientific">Psychromarinibacter sediminicola</name>
    <dbReference type="NCBI Taxonomy" id="3033385"/>
    <lineage>
        <taxon>Bacteria</taxon>
        <taxon>Pseudomonadati</taxon>
        <taxon>Pseudomonadota</taxon>
        <taxon>Alphaproteobacteria</taxon>
        <taxon>Rhodobacterales</taxon>
        <taxon>Paracoccaceae</taxon>
        <taxon>Psychromarinibacter</taxon>
    </lineage>
</organism>
<gene>
    <name evidence="2" type="ORF">P1J78_06195</name>
</gene>
<protein>
    <submittedName>
        <fullName evidence="2">Helix-turn-helix domain-containing protein</fullName>
    </submittedName>
</protein>
<feature type="compositionally biased region" description="Polar residues" evidence="1">
    <location>
        <begin position="27"/>
        <end position="48"/>
    </location>
</feature>
<evidence type="ECO:0000256" key="1">
    <source>
        <dbReference type="SAM" id="MobiDB-lite"/>
    </source>
</evidence>